<dbReference type="Proteomes" id="UP001148737">
    <property type="component" value="Unassembled WGS sequence"/>
</dbReference>
<accession>A0ACC1QWX6</accession>
<evidence type="ECO:0000313" key="2">
    <source>
        <dbReference type="Proteomes" id="UP001148737"/>
    </source>
</evidence>
<sequence length="424" mass="46974">MSEPSLPHEAFIKSVLLTRYDIPLEIVTITKPKLGQNNHVYMITLSQPTGEPTAKHGAVQVLAHPIPKGTSRLVFRIPRAESNLEDSIRIRNEVSLITLARDALTDVGPSLVPRIYGWKDTDTDGTGATAENLSYIIEEFVGGEAITGNDLKGLDPETRAALFKHIARVVKAFQTYSLPEGITGFGGVTFDDTGKMTSTKCVFGMGGPFSTYKEFLKGNIMWKLERSEAVSWLNGWREDKAADGRALRDRIDNFIANGLSELLEKVPESKLTLIHGDLLLPNLHFDRPTNRLTGIIDFDFARIGCPLSEFMDSFLHFQGLLVGMALDEGERDLLLAGYKEYDGDAKYAIGHAWEAALAAEGVTRPSQIPNADLVSNLWWFAEDLCEGFWEIPRLMASGFAKGREATLKAEAAERLEKYLVHWGC</sequence>
<evidence type="ECO:0000313" key="1">
    <source>
        <dbReference type="EMBL" id="KAJ3493016.1"/>
    </source>
</evidence>
<reference evidence="1" key="1">
    <citation type="submission" date="2022-07" db="EMBL/GenBank/DDBJ databases">
        <title>Genome Sequence of Lecanicillium saksenae.</title>
        <authorList>
            <person name="Buettner E."/>
        </authorList>
    </citation>
    <scope>NUCLEOTIDE SEQUENCE</scope>
    <source>
        <strain evidence="1">VT-O1</strain>
    </source>
</reference>
<name>A0ACC1QWX6_9HYPO</name>
<proteinExistence type="predicted"/>
<dbReference type="EMBL" id="JANAKD010000532">
    <property type="protein sequence ID" value="KAJ3493016.1"/>
    <property type="molecule type" value="Genomic_DNA"/>
</dbReference>
<organism evidence="1 2">
    <name type="scientific">Lecanicillium saksenae</name>
    <dbReference type="NCBI Taxonomy" id="468837"/>
    <lineage>
        <taxon>Eukaryota</taxon>
        <taxon>Fungi</taxon>
        <taxon>Dikarya</taxon>
        <taxon>Ascomycota</taxon>
        <taxon>Pezizomycotina</taxon>
        <taxon>Sordariomycetes</taxon>
        <taxon>Hypocreomycetidae</taxon>
        <taxon>Hypocreales</taxon>
        <taxon>Cordycipitaceae</taxon>
        <taxon>Lecanicillium</taxon>
    </lineage>
</organism>
<protein>
    <submittedName>
        <fullName evidence="1">Uncharacterized protein</fullName>
    </submittedName>
</protein>
<comment type="caution">
    <text evidence="1">The sequence shown here is derived from an EMBL/GenBank/DDBJ whole genome shotgun (WGS) entry which is preliminary data.</text>
</comment>
<gene>
    <name evidence="1" type="ORF">NLG97_g4999</name>
</gene>
<keyword evidence="2" id="KW-1185">Reference proteome</keyword>